<dbReference type="AlphaFoldDB" id="A0A0F9V1S0"/>
<sequence>MLHARDDYNKRIQDNANRIPDDEPVFLLRGQDAIAPILLDMYVAISEIHPACDPVVIKAVKNHANAMRDWQEKVRSKFADMDIRDEVY</sequence>
<evidence type="ECO:0000313" key="1">
    <source>
        <dbReference type="EMBL" id="KKN59793.1"/>
    </source>
</evidence>
<gene>
    <name evidence="1" type="ORF">LCGC14_0538840</name>
</gene>
<name>A0A0F9V1S0_9ZZZZ</name>
<accession>A0A0F9V1S0</accession>
<reference evidence="1" key="1">
    <citation type="journal article" date="2015" name="Nature">
        <title>Complex archaea that bridge the gap between prokaryotes and eukaryotes.</title>
        <authorList>
            <person name="Spang A."/>
            <person name="Saw J.H."/>
            <person name="Jorgensen S.L."/>
            <person name="Zaremba-Niedzwiedzka K."/>
            <person name="Martijn J."/>
            <person name="Lind A.E."/>
            <person name="van Eijk R."/>
            <person name="Schleper C."/>
            <person name="Guy L."/>
            <person name="Ettema T.J."/>
        </authorList>
    </citation>
    <scope>NUCLEOTIDE SEQUENCE</scope>
</reference>
<proteinExistence type="predicted"/>
<organism evidence="1">
    <name type="scientific">marine sediment metagenome</name>
    <dbReference type="NCBI Taxonomy" id="412755"/>
    <lineage>
        <taxon>unclassified sequences</taxon>
        <taxon>metagenomes</taxon>
        <taxon>ecological metagenomes</taxon>
    </lineage>
</organism>
<protein>
    <submittedName>
        <fullName evidence="1">Uncharacterized protein</fullName>
    </submittedName>
</protein>
<comment type="caution">
    <text evidence="1">The sequence shown here is derived from an EMBL/GenBank/DDBJ whole genome shotgun (WGS) entry which is preliminary data.</text>
</comment>
<dbReference type="EMBL" id="LAZR01000715">
    <property type="protein sequence ID" value="KKN59793.1"/>
    <property type="molecule type" value="Genomic_DNA"/>
</dbReference>